<dbReference type="AlphaFoldDB" id="A0A067R6L3"/>
<proteinExistence type="predicted"/>
<keyword evidence="1" id="KW-0175">Coiled coil</keyword>
<accession>A0A067R6L3</accession>
<name>A0A067R6L3_ZOONE</name>
<organism evidence="2 3">
    <name type="scientific">Zootermopsis nevadensis</name>
    <name type="common">Dampwood termite</name>
    <dbReference type="NCBI Taxonomy" id="136037"/>
    <lineage>
        <taxon>Eukaryota</taxon>
        <taxon>Metazoa</taxon>
        <taxon>Ecdysozoa</taxon>
        <taxon>Arthropoda</taxon>
        <taxon>Hexapoda</taxon>
        <taxon>Insecta</taxon>
        <taxon>Pterygota</taxon>
        <taxon>Neoptera</taxon>
        <taxon>Polyneoptera</taxon>
        <taxon>Dictyoptera</taxon>
        <taxon>Blattodea</taxon>
        <taxon>Blattoidea</taxon>
        <taxon>Termitoidae</taxon>
        <taxon>Termopsidae</taxon>
        <taxon>Zootermopsis</taxon>
    </lineage>
</organism>
<protein>
    <submittedName>
        <fullName evidence="2">Uncharacterized protein</fullName>
    </submittedName>
</protein>
<dbReference type="EMBL" id="KK852854">
    <property type="protein sequence ID" value="KDR15018.1"/>
    <property type="molecule type" value="Genomic_DNA"/>
</dbReference>
<feature type="coiled-coil region" evidence="1">
    <location>
        <begin position="269"/>
        <end position="296"/>
    </location>
</feature>
<evidence type="ECO:0000313" key="2">
    <source>
        <dbReference type="EMBL" id="KDR15018.1"/>
    </source>
</evidence>
<reference evidence="2 3" key="1">
    <citation type="journal article" date="2014" name="Nat. Commun.">
        <title>Molecular traces of alternative social organization in a termite genome.</title>
        <authorList>
            <person name="Terrapon N."/>
            <person name="Li C."/>
            <person name="Robertson H.M."/>
            <person name="Ji L."/>
            <person name="Meng X."/>
            <person name="Booth W."/>
            <person name="Chen Z."/>
            <person name="Childers C.P."/>
            <person name="Glastad K.M."/>
            <person name="Gokhale K."/>
            <person name="Gowin J."/>
            <person name="Gronenberg W."/>
            <person name="Hermansen R.A."/>
            <person name="Hu H."/>
            <person name="Hunt B.G."/>
            <person name="Huylmans A.K."/>
            <person name="Khalil S.M."/>
            <person name="Mitchell R.D."/>
            <person name="Munoz-Torres M.C."/>
            <person name="Mustard J.A."/>
            <person name="Pan H."/>
            <person name="Reese J.T."/>
            <person name="Scharf M.E."/>
            <person name="Sun F."/>
            <person name="Vogel H."/>
            <person name="Xiao J."/>
            <person name="Yang W."/>
            <person name="Yang Z."/>
            <person name="Yang Z."/>
            <person name="Zhou J."/>
            <person name="Zhu J."/>
            <person name="Brent C.S."/>
            <person name="Elsik C.G."/>
            <person name="Goodisman M.A."/>
            <person name="Liberles D.A."/>
            <person name="Roe R.M."/>
            <person name="Vargo E.L."/>
            <person name="Vilcinskas A."/>
            <person name="Wang J."/>
            <person name="Bornberg-Bauer E."/>
            <person name="Korb J."/>
            <person name="Zhang G."/>
            <person name="Liebig J."/>
        </authorList>
    </citation>
    <scope>NUCLEOTIDE SEQUENCE [LARGE SCALE GENOMIC DNA]</scope>
    <source>
        <tissue evidence="2">Whole organism</tissue>
    </source>
</reference>
<evidence type="ECO:0000313" key="3">
    <source>
        <dbReference type="Proteomes" id="UP000027135"/>
    </source>
</evidence>
<dbReference type="InParanoid" id="A0A067R6L3"/>
<gene>
    <name evidence="2" type="ORF">L798_10711</name>
</gene>
<sequence>MAFWRSQVQRFKQDISCAPPPTKYMAKSDVRVKGNVSYDKQVTARFHTGRCCSKNVVGEMPKAKEVSSACRGSHGIQREMKTRGTISSVCSKAPQRIEHVVEEELCEKQENIMEDYSGIDDLLDRVTDLTSEYVVPMEEDITIMESENNEQEARLWNELWATQALQNATNDRINEVKERSDSLCTFIRILWDEVLDLEALLKDTKRKNSWLRHIIRQQQLMMEQADCVMCQQRKLSKGHEEAKPDKQADQVNKEVSVQADKMKELYSAIDRMDFQVMNLNKEIEQMQQQKIKFQARSAYREAHIAQLVRDLREK</sequence>
<dbReference type="Proteomes" id="UP000027135">
    <property type="component" value="Unassembled WGS sequence"/>
</dbReference>
<evidence type="ECO:0000256" key="1">
    <source>
        <dbReference type="SAM" id="Coils"/>
    </source>
</evidence>
<keyword evidence="3" id="KW-1185">Reference proteome</keyword>